<protein>
    <submittedName>
        <fullName evidence="2">HET-domain-containing protein</fullName>
    </submittedName>
</protein>
<sequence>MRLLKLNNNGGFSLETFKTTIPPYAILSHTWGSDSDEVTFKDVVDGTGKNKAGYQKLVFCGGQAKSDGLSYFWVDTCCIDKSNLNELTKAINSMFRWYQDAARCYVYLSDVSVRTQDGQNTHIEWESSFHNSRWFTRGWTLQELLAPKIVEFYSRDRVRLGDRKSFERHICDKTGIAIEALRGRSLHDFNVDEKFRWAKKRQTTEEEDIAYCLLGIFDIFLPLIYGEGRKSAERRLRKEIEEPRNSKLPPPGNFFIPITSSLTYIDNPRS</sequence>
<dbReference type="PANTHER" id="PTHR10622:SF13">
    <property type="entry name" value="NACHT DOMAIN-CONTAINING PROTEIN"/>
    <property type="match status" value="1"/>
</dbReference>
<accession>A0A6A6EAD5</accession>
<dbReference type="Pfam" id="PF06985">
    <property type="entry name" value="HET"/>
    <property type="match status" value="1"/>
</dbReference>
<organism evidence="2 3">
    <name type="scientific">Zopfia rhizophila CBS 207.26</name>
    <dbReference type="NCBI Taxonomy" id="1314779"/>
    <lineage>
        <taxon>Eukaryota</taxon>
        <taxon>Fungi</taxon>
        <taxon>Dikarya</taxon>
        <taxon>Ascomycota</taxon>
        <taxon>Pezizomycotina</taxon>
        <taxon>Dothideomycetes</taxon>
        <taxon>Dothideomycetes incertae sedis</taxon>
        <taxon>Zopfiaceae</taxon>
        <taxon>Zopfia</taxon>
    </lineage>
</organism>
<name>A0A6A6EAD5_9PEZI</name>
<dbReference type="InterPro" id="IPR010730">
    <property type="entry name" value="HET"/>
</dbReference>
<evidence type="ECO:0000259" key="1">
    <source>
        <dbReference type="Pfam" id="PF06985"/>
    </source>
</evidence>
<evidence type="ECO:0000313" key="3">
    <source>
        <dbReference type="Proteomes" id="UP000800200"/>
    </source>
</evidence>
<feature type="domain" description="Heterokaryon incompatibility" evidence="1">
    <location>
        <begin position="24"/>
        <end position="115"/>
    </location>
</feature>
<gene>
    <name evidence="2" type="ORF">K469DRAFT_564600</name>
</gene>
<dbReference type="AlphaFoldDB" id="A0A6A6EAD5"/>
<keyword evidence="3" id="KW-1185">Reference proteome</keyword>
<evidence type="ECO:0000313" key="2">
    <source>
        <dbReference type="EMBL" id="KAF2188821.1"/>
    </source>
</evidence>
<dbReference type="Proteomes" id="UP000800200">
    <property type="component" value="Unassembled WGS sequence"/>
</dbReference>
<dbReference type="PANTHER" id="PTHR10622">
    <property type="entry name" value="HET DOMAIN-CONTAINING PROTEIN"/>
    <property type="match status" value="1"/>
</dbReference>
<reference evidence="2" key="1">
    <citation type="journal article" date="2020" name="Stud. Mycol.">
        <title>101 Dothideomycetes genomes: a test case for predicting lifestyles and emergence of pathogens.</title>
        <authorList>
            <person name="Haridas S."/>
            <person name="Albert R."/>
            <person name="Binder M."/>
            <person name="Bloem J."/>
            <person name="Labutti K."/>
            <person name="Salamov A."/>
            <person name="Andreopoulos B."/>
            <person name="Baker S."/>
            <person name="Barry K."/>
            <person name="Bills G."/>
            <person name="Bluhm B."/>
            <person name="Cannon C."/>
            <person name="Castanera R."/>
            <person name="Culley D."/>
            <person name="Daum C."/>
            <person name="Ezra D."/>
            <person name="Gonzalez J."/>
            <person name="Henrissat B."/>
            <person name="Kuo A."/>
            <person name="Liang C."/>
            <person name="Lipzen A."/>
            <person name="Lutzoni F."/>
            <person name="Magnuson J."/>
            <person name="Mondo S."/>
            <person name="Nolan M."/>
            <person name="Ohm R."/>
            <person name="Pangilinan J."/>
            <person name="Park H.-J."/>
            <person name="Ramirez L."/>
            <person name="Alfaro M."/>
            <person name="Sun H."/>
            <person name="Tritt A."/>
            <person name="Yoshinaga Y."/>
            <person name="Zwiers L.-H."/>
            <person name="Turgeon B."/>
            <person name="Goodwin S."/>
            <person name="Spatafora J."/>
            <person name="Crous P."/>
            <person name="Grigoriev I."/>
        </authorList>
    </citation>
    <scope>NUCLEOTIDE SEQUENCE</scope>
    <source>
        <strain evidence="2">CBS 207.26</strain>
    </source>
</reference>
<proteinExistence type="predicted"/>
<dbReference type="OrthoDB" id="20872at2759"/>
<dbReference type="EMBL" id="ML994622">
    <property type="protein sequence ID" value="KAF2188821.1"/>
    <property type="molecule type" value="Genomic_DNA"/>
</dbReference>